<keyword evidence="6" id="KW-0472">Membrane</keyword>
<dbReference type="PANTHER" id="PTHR46877">
    <property type="entry name" value="EPH RECEPTOR A5"/>
    <property type="match status" value="1"/>
</dbReference>
<dbReference type="InterPro" id="IPR050449">
    <property type="entry name" value="Ephrin_rcpt_TKs"/>
</dbReference>
<dbReference type="EMBL" id="DS470999">
    <property type="protein sequence ID" value="EDO28979.1"/>
    <property type="molecule type" value="Genomic_DNA"/>
</dbReference>
<dbReference type="InterPro" id="IPR003961">
    <property type="entry name" value="FN3_dom"/>
</dbReference>
<feature type="non-terminal residue" evidence="9">
    <location>
        <position position="1"/>
    </location>
</feature>
<reference evidence="9 10" key="1">
    <citation type="journal article" date="2007" name="Science">
        <title>Sea anemone genome reveals ancestral eumetazoan gene repertoire and genomic organization.</title>
        <authorList>
            <person name="Putnam N.H."/>
            <person name="Srivastava M."/>
            <person name="Hellsten U."/>
            <person name="Dirks B."/>
            <person name="Chapman J."/>
            <person name="Salamov A."/>
            <person name="Terry A."/>
            <person name="Shapiro H."/>
            <person name="Lindquist E."/>
            <person name="Kapitonov V.V."/>
            <person name="Jurka J."/>
            <person name="Genikhovich G."/>
            <person name="Grigoriev I.V."/>
            <person name="Lucas S.M."/>
            <person name="Steele R.E."/>
            <person name="Finnerty J.R."/>
            <person name="Technau U."/>
            <person name="Martindale M.Q."/>
            <person name="Rokhsar D.S."/>
        </authorList>
    </citation>
    <scope>NUCLEOTIDE SEQUENCE [LARGE SCALE GENOMIC DNA]</scope>
    <source>
        <strain evidence="10">CH2 X CH6</strain>
    </source>
</reference>
<dbReference type="Proteomes" id="UP000001593">
    <property type="component" value="Unassembled WGS sequence"/>
</dbReference>
<evidence type="ECO:0000256" key="6">
    <source>
        <dbReference type="ARBA" id="ARBA00023136"/>
    </source>
</evidence>
<dbReference type="InterPro" id="IPR011009">
    <property type="entry name" value="Kinase-like_dom_sf"/>
</dbReference>
<proteinExistence type="predicted"/>
<evidence type="ECO:0000256" key="2">
    <source>
        <dbReference type="ARBA" id="ARBA00022692"/>
    </source>
</evidence>
<dbReference type="HOGENOM" id="CLU_1691182_0_0_1"/>
<dbReference type="GO" id="GO:0005524">
    <property type="term" value="F:ATP binding"/>
    <property type="evidence" value="ECO:0007669"/>
    <property type="project" value="UniProtKB-KW"/>
</dbReference>
<dbReference type="InterPro" id="IPR001245">
    <property type="entry name" value="Ser-Thr/Tyr_kinase_cat_dom"/>
</dbReference>
<keyword evidence="5" id="KW-1133">Transmembrane helix</keyword>
<dbReference type="InterPro" id="IPR036116">
    <property type="entry name" value="FN3_sf"/>
</dbReference>
<dbReference type="CDD" id="cd00063">
    <property type="entry name" value="FN3"/>
    <property type="match status" value="1"/>
</dbReference>
<protein>
    <recommendedName>
        <fullName evidence="8">Serine-threonine/tyrosine-protein kinase catalytic domain-containing protein</fullName>
    </recommendedName>
</protein>
<feature type="non-terminal residue" evidence="9">
    <location>
        <position position="156"/>
    </location>
</feature>
<dbReference type="Gene3D" id="2.10.50.10">
    <property type="entry name" value="Tumor Necrosis Factor Receptor, subunit A, domain 2"/>
    <property type="match status" value="1"/>
</dbReference>
<keyword evidence="10" id="KW-1185">Reference proteome</keyword>
<evidence type="ECO:0000256" key="1">
    <source>
        <dbReference type="ARBA" id="ARBA00004167"/>
    </source>
</evidence>
<comment type="subcellular location">
    <subcellularLocation>
        <location evidence="1">Membrane</location>
        <topology evidence="1">Single-pass membrane protein</topology>
    </subcellularLocation>
</comment>
<feature type="domain" description="Serine-threonine/tyrosine-protein kinase catalytic" evidence="8">
    <location>
        <begin position="103"/>
        <end position="156"/>
    </location>
</feature>
<sequence length="156" mass="16543">CQVGTYKAIAGDLGCTGCPNNSVAIETGSKGCTCVSGFYRKSGESINNTCTGPPSAPTSLDTNFLNDSVATLSWSPPNNTGGRSDVFYRVECSTCNGNGTPGSSHKNREDFCVEASIMGQFDHPNVIALKGVITRTRPMMIITEFLENGSLDNFLK</sequence>
<dbReference type="GO" id="GO:0016020">
    <property type="term" value="C:membrane"/>
    <property type="evidence" value="ECO:0007669"/>
    <property type="project" value="UniProtKB-SubCell"/>
</dbReference>
<keyword evidence="4" id="KW-0067">ATP-binding</keyword>
<evidence type="ECO:0000313" key="9">
    <source>
        <dbReference type="EMBL" id="EDO28979.1"/>
    </source>
</evidence>
<organism evidence="9 10">
    <name type="scientific">Nematostella vectensis</name>
    <name type="common">Starlet sea anemone</name>
    <dbReference type="NCBI Taxonomy" id="45351"/>
    <lineage>
        <taxon>Eukaryota</taxon>
        <taxon>Metazoa</taxon>
        <taxon>Cnidaria</taxon>
        <taxon>Anthozoa</taxon>
        <taxon>Hexacorallia</taxon>
        <taxon>Actiniaria</taxon>
        <taxon>Edwardsiidae</taxon>
        <taxon>Nematostella</taxon>
    </lineage>
</organism>
<dbReference type="InParanoid" id="A7T4Y2"/>
<evidence type="ECO:0000256" key="5">
    <source>
        <dbReference type="ARBA" id="ARBA00022989"/>
    </source>
</evidence>
<keyword evidence="3" id="KW-0547">Nucleotide-binding</keyword>
<evidence type="ECO:0000256" key="4">
    <source>
        <dbReference type="ARBA" id="ARBA00022840"/>
    </source>
</evidence>
<dbReference type="AlphaFoldDB" id="A7T4Y2"/>
<dbReference type="Pfam" id="PF07714">
    <property type="entry name" value="PK_Tyr_Ser-Thr"/>
    <property type="match status" value="1"/>
</dbReference>
<accession>A7T4Y2</accession>
<dbReference type="GO" id="GO:0004672">
    <property type="term" value="F:protein kinase activity"/>
    <property type="evidence" value="ECO:0007669"/>
    <property type="project" value="InterPro"/>
</dbReference>
<evidence type="ECO:0000259" key="8">
    <source>
        <dbReference type="Pfam" id="PF07714"/>
    </source>
</evidence>
<dbReference type="SUPFAM" id="SSF56112">
    <property type="entry name" value="Protein kinase-like (PK-like)"/>
    <property type="match status" value="1"/>
</dbReference>
<evidence type="ECO:0000256" key="3">
    <source>
        <dbReference type="ARBA" id="ARBA00022741"/>
    </source>
</evidence>
<dbReference type="PhylomeDB" id="A7T4Y2"/>
<dbReference type="Gene3D" id="3.30.200.20">
    <property type="entry name" value="Phosphorylase Kinase, domain 1"/>
    <property type="match status" value="1"/>
</dbReference>
<keyword evidence="7" id="KW-0675">Receptor</keyword>
<dbReference type="STRING" id="45351.A7T4Y2"/>
<evidence type="ECO:0000256" key="7">
    <source>
        <dbReference type="ARBA" id="ARBA00023170"/>
    </source>
</evidence>
<dbReference type="SUPFAM" id="SSF49265">
    <property type="entry name" value="Fibronectin type III"/>
    <property type="match status" value="1"/>
</dbReference>
<dbReference type="eggNOG" id="KOG0196">
    <property type="taxonomic scope" value="Eukaryota"/>
</dbReference>
<dbReference type="PANTHER" id="PTHR46877:SF14">
    <property type="entry name" value="RECEPTOR PROTEIN-TYROSINE KINASE"/>
    <property type="match status" value="1"/>
</dbReference>
<gene>
    <name evidence="9" type="ORF">NEMVEDRAFT_v1g222388</name>
</gene>
<name>A7T4Y2_NEMVE</name>
<evidence type="ECO:0000313" key="10">
    <source>
        <dbReference type="Proteomes" id="UP000001593"/>
    </source>
</evidence>
<dbReference type="FunFam" id="2.10.50.10:FF:000091">
    <property type="entry name" value="EPH receptor B6"/>
    <property type="match status" value="1"/>
</dbReference>
<keyword evidence="2" id="KW-0812">Transmembrane</keyword>